<dbReference type="Pfam" id="PF24860">
    <property type="entry name" value="FdhE_C"/>
    <property type="match status" value="1"/>
</dbReference>
<dbReference type="RefSeq" id="WP_126981089.1">
    <property type="nucleotide sequence ID" value="NZ_PQSP01000012.1"/>
</dbReference>
<keyword evidence="1" id="KW-0963">Cytoplasm</keyword>
<dbReference type="InterPro" id="IPR056796">
    <property type="entry name" value="FdhE_C"/>
</dbReference>
<dbReference type="PANTHER" id="PTHR37689">
    <property type="entry name" value="PROTEIN FDHE"/>
    <property type="match status" value="1"/>
</dbReference>
<dbReference type="OrthoDB" id="9794151at2"/>
<dbReference type="GO" id="GO:0051604">
    <property type="term" value="P:protein maturation"/>
    <property type="evidence" value="ECO:0007669"/>
    <property type="project" value="TreeGrafter"/>
</dbReference>
<reference evidence="5 6" key="1">
    <citation type="submission" date="2018-01" db="EMBL/GenBank/DDBJ databases">
        <title>Saezia sanguinis gen. nov., sp. nov., in the order Burkholderiales isolated from human blood.</title>
        <authorList>
            <person name="Medina-Pascual M.J."/>
            <person name="Valdezate S."/>
            <person name="Monzon S."/>
            <person name="Cuesta I."/>
            <person name="Carrasco G."/>
            <person name="Villalon P."/>
            <person name="Saez-Nieto J.A."/>
        </authorList>
    </citation>
    <scope>NUCLEOTIDE SEQUENCE [LARGE SCALE GENOMIC DNA]</scope>
    <source>
        <strain evidence="5 6">CNM695-12</strain>
    </source>
</reference>
<evidence type="ECO:0000259" key="4">
    <source>
        <dbReference type="Pfam" id="PF24860"/>
    </source>
</evidence>
<feature type="domain" description="FdhE C-terminal" evidence="4">
    <location>
        <begin position="213"/>
        <end position="289"/>
    </location>
</feature>
<dbReference type="CDD" id="cd16341">
    <property type="entry name" value="FdhE"/>
    <property type="match status" value="1"/>
</dbReference>
<dbReference type="Pfam" id="PF04216">
    <property type="entry name" value="FdhE_N"/>
    <property type="match status" value="1"/>
</dbReference>
<evidence type="ECO:0000256" key="1">
    <source>
        <dbReference type="ARBA" id="ARBA00022490"/>
    </source>
</evidence>
<feature type="domain" description="FdhE central" evidence="3">
    <location>
        <begin position="175"/>
        <end position="212"/>
    </location>
</feature>
<dbReference type="InterPro" id="IPR024064">
    <property type="entry name" value="FdhE-like_sf"/>
</dbReference>
<dbReference type="AlphaFoldDB" id="A0A433S9R2"/>
<dbReference type="Gene3D" id="3.90.1670.10">
    <property type="entry name" value="FdhE-like domain"/>
    <property type="match status" value="1"/>
</dbReference>
<dbReference type="PIRSF" id="PIRSF018296">
    <property type="entry name" value="Format_dh_formtn"/>
    <property type="match status" value="1"/>
</dbReference>
<name>A0A433S9R2_9BURK</name>
<dbReference type="InterPro" id="IPR056797">
    <property type="entry name" value="FdhE_central"/>
</dbReference>
<accession>A0A433S9R2</accession>
<dbReference type="Proteomes" id="UP000286947">
    <property type="component" value="Unassembled WGS sequence"/>
</dbReference>
<dbReference type="InterPro" id="IPR056774">
    <property type="entry name" value="FdhE_N"/>
</dbReference>
<evidence type="ECO:0000259" key="2">
    <source>
        <dbReference type="Pfam" id="PF04216"/>
    </source>
</evidence>
<dbReference type="GO" id="GO:0008199">
    <property type="term" value="F:ferric iron binding"/>
    <property type="evidence" value="ECO:0007669"/>
    <property type="project" value="TreeGrafter"/>
</dbReference>
<dbReference type="SUPFAM" id="SSF144020">
    <property type="entry name" value="FdhE-like"/>
    <property type="match status" value="1"/>
</dbReference>
<keyword evidence="6" id="KW-1185">Reference proteome</keyword>
<protein>
    <submittedName>
        <fullName evidence="5">Protein FdhE</fullName>
    </submittedName>
</protein>
<dbReference type="GO" id="GO:0005829">
    <property type="term" value="C:cytosol"/>
    <property type="evidence" value="ECO:0007669"/>
    <property type="project" value="TreeGrafter"/>
</dbReference>
<gene>
    <name evidence="5" type="primary">fdhE</name>
    <name evidence="5" type="ORF">CUZ56_02933</name>
</gene>
<evidence type="ECO:0000313" key="5">
    <source>
        <dbReference type="EMBL" id="RUS65476.1"/>
    </source>
</evidence>
<dbReference type="Pfam" id="PF24859">
    <property type="entry name" value="FdhE_central"/>
    <property type="match status" value="1"/>
</dbReference>
<organism evidence="5 6">
    <name type="scientific">Saezia sanguinis</name>
    <dbReference type="NCBI Taxonomy" id="1965230"/>
    <lineage>
        <taxon>Bacteria</taxon>
        <taxon>Pseudomonadati</taxon>
        <taxon>Pseudomonadota</taxon>
        <taxon>Betaproteobacteria</taxon>
        <taxon>Burkholderiales</taxon>
        <taxon>Saeziaceae</taxon>
        <taxon>Saezia</taxon>
    </lineage>
</organism>
<proteinExistence type="predicted"/>
<dbReference type="NCBIfam" id="TIGR01562">
    <property type="entry name" value="FdhE"/>
    <property type="match status" value="1"/>
</dbReference>
<dbReference type="InterPro" id="IPR006452">
    <property type="entry name" value="Formate_DH_accessory"/>
</dbReference>
<dbReference type="PANTHER" id="PTHR37689:SF1">
    <property type="entry name" value="PROTEIN FDHE"/>
    <property type="match status" value="1"/>
</dbReference>
<evidence type="ECO:0000259" key="3">
    <source>
        <dbReference type="Pfam" id="PF24859"/>
    </source>
</evidence>
<sequence length="299" mass="32888">MNQAPAPIEFRDGTDIRRIRLPQIQTLFAQRAERLRQLAADSAIADYIGLMAVLVDAQHQCVQKMQAELSAGMQKLPLIAPSAKLDPLWHQVLFCILEWLEQQGNLLPSVVQVIKDLRNASADELDTQAQAILAQYPRVIANAPFIAAALQVVYASKAAQLSEQSVPYADPASACPACGGAPVVSVVRLGEQNQNYRYLHCGVCETEWHMVRVKCTHCGSTNGIAYEHIENGPEYIQAETCTECHTYSKVIDQEKNAQTEPLADDLGSFALDLLMSQTEFARTSFNPLLPFAAIEGHAE</sequence>
<evidence type="ECO:0000313" key="6">
    <source>
        <dbReference type="Proteomes" id="UP000286947"/>
    </source>
</evidence>
<feature type="domain" description="FdhE N-terminal" evidence="2">
    <location>
        <begin position="17"/>
        <end position="169"/>
    </location>
</feature>
<dbReference type="EMBL" id="PQSP01000012">
    <property type="protein sequence ID" value="RUS65476.1"/>
    <property type="molecule type" value="Genomic_DNA"/>
</dbReference>
<comment type="caution">
    <text evidence="5">The sequence shown here is derived from an EMBL/GenBank/DDBJ whole genome shotgun (WGS) entry which is preliminary data.</text>
</comment>